<evidence type="ECO:0000256" key="6">
    <source>
        <dbReference type="ARBA" id="ARBA00023136"/>
    </source>
</evidence>
<reference evidence="8 9" key="1">
    <citation type="submission" date="2017-06" db="EMBL/GenBank/DDBJ databases">
        <title>Evolution towards high GC content and high-temperature stress adaptation in endophytic Pseudomonas oryzihabitans impacted its plant-growth promoting traits.</title>
        <authorList>
            <person name="Nascimento F.X."/>
        </authorList>
    </citation>
    <scope>NUCLEOTIDE SEQUENCE [LARGE SCALE GENOMIC DNA]</scope>
    <source>
        <strain evidence="8 9">MS8</strain>
    </source>
</reference>
<dbReference type="Pfam" id="PF01899">
    <property type="entry name" value="MNHE"/>
    <property type="match status" value="1"/>
</dbReference>
<name>A0A2Z5A460_9PSED</name>
<evidence type="ECO:0000256" key="5">
    <source>
        <dbReference type="ARBA" id="ARBA00022989"/>
    </source>
</evidence>
<keyword evidence="4 7" id="KW-0812">Transmembrane</keyword>
<evidence type="ECO:0000256" key="1">
    <source>
        <dbReference type="ARBA" id="ARBA00004651"/>
    </source>
</evidence>
<keyword evidence="5 7" id="KW-1133">Transmembrane helix</keyword>
<dbReference type="EMBL" id="CP022198">
    <property type="protein sequence ID" value="AXA64822.1"/>
    <property type="molecule type" value="Genomic_DNA"/>
</dbReference>
<feature type="transmembrane region" description="Helical" evidence="7">
    <location>
        <begin position="29"/>
        <end position="50"/>
    </location>
</feature>
<gene>
    <name evidence="8" type="ORF">CE139_03040</name>
</gene>
<organism evidence="8 9">
    <name type="scientific">Pseudomonas oryzihabitans</name>
    <dbReference type="NCBI Taxonomy" id="47885"/>
    <lineage>
        <taxon>Bacteria</taxon>
        <taxon>Pseudomonadati</taxon>
        <taxon>Pseudomonadota</taxon>
        <taxon>Gammaproteobacteria</taxon>
        <taxon>Pseudomonadales</taxon>
        <taxon>Pseudomonadaceae</taxon>
        <taxon>Pseudomonas</taxon>
    </lineage>
</organism>
<dbReference type="PANTHER" id="PTHR34584">
    <property type="entry name" value="NA(+)/H(+) ANTIPORTER SUBUNIT E1"/>
    <property type="match status" value="1"/>
</dbReference>
<evidence type="ECO:0000256" key="7">
    <source>
        <dbReference type="SAM" id="Phobius"/>
    </source>
</evidence>
<dbReference type="GO" id="GO:0008324">
    <property type="term" value="F:monoatomic cation transmembrane transporter activity"/>
    <property type="evidence" value="ECO:0007669"/>
    <property type="project" value="InterPro"/>
</dbReference>
<evidence type="ECO:0000313" key="9">
    <source>
        <dbReference type="Proteomes" id="UP000250579"/>
    </source>
</evidence>
<proteinExistence type="inferred from homology"/>
<dbReference type="GO" id="GO:0005886">
    <property type="term" value="C:plasma membrane"/>
    <property type="evidence" value="ECO:0007669"/>
    <property type="project" value="UniProtKB-SubCell"/>
</dbReference>
<evidence type="ECO:0000256" key="2">
    <source>
        <dbReference type="ARBA" id="ARBA00006228"/>
    </source>
</evidence>
<dbReference type="PIRSF" id="PIRSF019239">
    <property type="entry name" value="MrpE"/>
    <property type="match status" value="1"/>
</dbReference>
<evidence type="ECO:0000313" key="8">
    <source>
        <dbReference type="EMBL" id="AXA64822.1"/>
    </source>
</evidence>
<dbReference type="NCBIfam" id="NF006518">
    <property type="entry name" value="PRK08965.1-2"/>
    <property type="match status" value="1"/>
</dbReference>
<evidence type="ECO:0000256" key="3">
    <source>
        <dbReference type="ARBA" id="ARBA00022475"/>
    </source>
</evidence>
<accession>A0A2Z5A460</accession>
<keyword evidence="3" id="KW-1003">Cell membrane</keyword>
<dbReference type="AlphaFoldDB" id="A0A2Z5A460"/>
<comment type="similarity">
    <text evidence="2">Belongs to the CPA3 antiporters (TC 2.A.63) subunit E family.</text>
</comment>
<sequence length="167" mass="18738">MKRSRLLPHPLLTLLLTIAWLLLNNSLSLGQLLLGLFLGWGIPLLCQDFLLRTPRLRRPGLLLRYMLVVLYDIVVANLHVARLVLGRPEALRPAFIEVPIDIEDEFLLTLLACVVSLTPGTVSSGLSGDRKTLLLHGLDVADKEKMIHQVKTRYEAPLKEIFECSPT</sequence>
<feature type="transmembrane region" description="Helical" evidence="7">
    <location>
        <begin position="62"/>
        <end position="86"/>
    </location>
</feature>
<comment type="subcellular location">
    <subcellularLocation>
        <location evidence="1">Cell membrane</location>
        <topology evidence="1">Multi-pass membrane protein</topology>
    </subcellularLocation>
</comment>
<dbReference type="STRING" id="47885.APT59_01160"/>
<dbReference type="InterPro" id="IPR002758">
    <property type="entry name" value="Cation_antiport_E"/>
</dbReference>
<dbReference type="PANTHER" id="PTHR34584:SF1">
    <property type="entry name" value="NA(+)_H(+) ANTIPORTER SUBUNIT E1"/>
    <property type="match status" value="1"/>
</dbReference>
<feature type="transmembrane region" description="Helical" evidence="7">
    <location>
        <begin position="7"/>
        <end position="23"/>
    </location>
</feature>
<keyword evidence="6 7" id="KW-0472">Membrane</keyword>
<dbReference type="Proteomes" id="UP000250579">
    <property type="component" value="Chromosome"/>
</dbReference>
<dbReference type="RefSeq" id="WP_208693508.1">
    <property type="nucleotide sequence ID" value="NZ_CP022198.1"/>
</dbReference>
<evidence type="ECO:0000256" key="4">
    <source>
        <dbReference type="ARBA" id="ARBA00022692"/>
    </source>
</evidence>
<protein>
    <submittedName>
        <fullName evidence="8">Na+/H+ antiporter subunit E</fullName>
    </submittedName>
</protein>